<evidence type="ECO:0000256" key="4">
    <source>
        <dbReference type="RuleBase" id="RU003357"/>
    </source>
</evidence>
<evidence type="ECO:0000256" key="3">
    <source>
        <dbReference type="ARBA" id="ARBA00023237"/>
    </source>
</evidence>
<evidence type="ECO:0000259" key="6">
    <source>
        <dbReference type="Pfam" id="PF00593"/>
    </source>
</evidence>
<dbReference type="InterPro" id="IPR036942">
    <property type="entry name" value="Beta-barrel_TonB_sf"/>
</dbReference>
<evidence type="ECO:0000256" key="5">
    <source>
        <dbReference type="SAM" id="SignalP"/>
    </source>
</evidence>
<keyword evidence="3" id="KW-0998">Cell outer membrane</keyword>
<dbReference type="GO" id="GO:0009279">
    <property type="term" value="C:cell outer membrane"/>
    <property type="evidence" value="ECO:0007669"/>
    <property type="project" value="UniProtKB-SubCell"/>
</dbReference>
<keyword evidence="2 4" id="KW-0472">Membrane</keyword>
<gene>
    <name evidence="8" type="ORF">DJ018_16440</name>
</gene>
<dbReference type="InterPro" id="IPR000531">
    <property type="entry name" value="Beta-barrel_TonB"/>
</dbReference>
<dbReference type="EMBL" id="QFYR01000004">
    <property type="protein sequence ID" value="RAK51518.1"/>
    <property type="molecule type" value="Genomic_DNA"/>
</dbReference>
<evidence type="ECO:0008006" key="10">
    <source>
        <dbReference type="Google" id="ProtNLM"/>
    </source>
</evidence>
<organism evidence="8 9">
    <name type="scientific">Phenylobacterium deserti</name>
    <dbReference type="NCBI Taxonomy" id="1914756"/>
    <lineage>
        <taxon>Bacteria</taxon>
        <taxon>Pseudomonadati</taxon>
        <taxon>Pseudomonadota</taxon>
        <taxon>Alphaproteobacteria</taxon>
        <taxon>Caulobacterales</taxon>
        <taxon>Caulobacteraceae</taxon>
        <taxon>Phenylobacterium</taxon>
    </lineage>
</organism>
<feature type="signal peptide" evidence="5">
    <location>
        <begin position="1"/>
        <end position="30"/>
    </location>
</feature>
<evidence type="ECO:0000259" key="7">
    <source>
        <dbReference type="Pfam" id="PF07715"/>
    </source>
</evidence>
<sequence>MTLLKLQMLRAALLASAGAAALTVPGFAFAQQDTAATTSQEELSEVVVTGSRIRRNDLTSIQPVQIISTENMDERGFTNVADALNELPSAGIPISPLGDQGSFGTGRNFVNLFNLGSNRTLTLVNGRRFVGGNPASIFTGAGAGGQVDLNVIPTGLVDRLEIVQAGGGAVYGSDAIAGVVNIITKTEFEGVEVDGLYGISDKGDGENWRARITAGRKFMDDRLSVAGSYEYNETTALAFTDRDVTGRQIAFANNPLNRTGSDLIAGAILIENRRIPEVTLGGLPFRTGGSALSGLLTIPDPSNPGARIAAQFDPNGNLVPYNSGTFYQASIASGGQGMNLAELSSLISPVKRHVATTFVHYDVTDNIRANVELFYSKLDAEEPFNQPIYNAPIFGGSSASLQFSTANPLLTPQARAAILAQPTALPADPNNPGERLFFLSRASTDIGSNKTTADAETWRGLVGLEGDFQAFDRDFFWNLSANQGQSKGSFSSPNVIQTRFLQAINVTRDASGTPVCADPAARAAGCAPLDLFGYGRPSQAALNYVQVQFESEFKLIQTVFEGNVGGDLFELPAGAVSFAAGFEYRREKSSFDPNEPQELGIGRSAAITAISGKYNTKEGYGEILVPVFGGDFGFLGMRRLEFEGSYRRIDHSQAGKDKAWSYGGRWEPLTGLMFRAQKSRSFRAPAITETSLPTATSFMTATDPCDARNINAGPNPATRLANCQAAFQALGLPSNFNLTSQVQASTVQGSQAGNPDLQNEIAKQFSVGFVWTPTFIRNFAVHADWVDIDLENAISNFNLTSILQVCYDSPSSPPDACGRFERGGAGTDAAGQILTAGAVGPGGVSVGPRTGYINAGYTNFEGLTAGLDWRLDLDTVGLDYLWGSNPGRIEFDLDVQHVKRQQTSVTGLGFDLNRDHGEIGYPKWSYKLETAYRRDALSVVWTVNWLDQSVFNNDFTRETRYPLTVDDYMVHDLAVSYDLTNLTKGVGLGLDRTRARFIVRNVGDVEPPYGTTGIGVYDVFGRMYQVGLTARF</sequence>
<keyword evidence="5" id="KW-0732">Signal</keyword>
<evidence type="ECO:0000256" key="2">
    <source>
        <dbReference type="ARBA" id="ARBA00023136"/>
    </source>
</evidence>
<feature type="domain" description="TonB-dependent receptor plug" evidence="7">
    <location>
        <begin position="60"/>
        <end position="179"/>
    </location>
</feature>
<dbReference type="OrthoDB" id="7051241at2"/>
<dbReference type="SUPFAM" id="SSF56935">
    <property type="entry name" value="Porins"/>
    <property type="match status" value="1"/>
</dbReference>
<dbReference type="Gene3D" id="2.170.130.10">
    <property type="entry name" value="TonB-dependent receptor, plug domain"/>
    <property type="match status" value="1"/>
</dbReference>
<name>A0A328AFE3_9CAUL</name>
<evidence type="ECO:0000256" key="1">
    <source>
        <dbReference type="ARBA" id="ARBA00004442"/>
    </source>
</evidence>
<evidence type="ECO:0000313" key="8">
    <source>
        <dbReference type="EMBL" id="RAK51518.1"/>
    </source>
</evidence>
<dbReference type="PANTHER" id="PTHR47234">
    <property type="match status" value="1"/>
</dbReference>
<keyword evidence="9" id="KW-1185">Reference proteome</keyword>
<dbReference type="AlphaFoldDB" id="A0A328AFE3"/>
<comment type="subcellular location">
    <subcellularLocation>
        <location evidence="1 4">Cell outer membrane</location>
    </subcellularLocation>
</comment>
<comment type="similarity">
    <text evidence="4">Belongs to the TonB-dependent receptor family.</text>
</comment>
<proteinExistence type="inferred from homology"/>
<dbReference type="InterPro" id="IPR037066">
    <property type="entry name" value="Plug_dom_sf"/>
</dbReference>
<comment type="caution">
    <text evidence="8">The sequence shown here is derived from an EMBL/GenBank/DDBJ whole genome shotgun (WGS) entry which is preliminary data.</text>
</comment>
<dbReference type="Proteomes" id="UP000249725">
    <property type="component" value="Unassembled WGS sequence"/>
</dbReference>
<reference evidence="9" key="1">
    <citation type="submission" date="2018-05" db="EMBL/GenBank/DDBJ databases">
        <authorList>
            <person name="Li X."/>
        </authorList>
    </citation>
    <scope>NUCLEOTIDE SEQUENCE [LARGE SCALE GENOMIC DNA]</scope>
    <source>
        <strain evidence="9">YIM 73061</strain>
    </source>
</reference>
<evidence type="ECO:0000313" key="9">
    <source>
        <dbReference type="Proteomes" id="UP000249725"/>
    </source>
</evidence>
<dbReference type="Pfam" id="PF07715">
    <property type="entry name" value="Plug"/>
    <property type="match status" value="1"/>
</dbReference>
<feature type="domain" description="TonB-dependent receptor-like beta-barrel" evidence="6">
    <location>
        <begin position="447"/>
        <end position="986"/>
    </location>
</feature>
<protein>
    <recommendedName>
        <fullName evidence="10">TonB-dependent receptor</fullName>
    </recommendedName>
</protein>
<feature type="chain" id="PRO_5016289549" description="TonB-dependent receptor" evidence="5">
    <location>
        <begin position="31"/>
        <end position="1032"/>
    </location>
</feature>
<dbReference type="PANTHER" id="PTHR47234:SF2">
    <property type="entry name" value="TONB-DEPENDENT RECEPTOR"/>
    <property type="match status" value="1"/>
</dbReference>
<dbReference type="Gene3D" id="2.40.170.20">
    <property type="entry name" value="TonB-dependent receptor, beta-barrel domain"/>
    <property type="match status" value="1"/>
</dbReference>
<dbReference type="Pfam" id="PF00593">
    <property type="entry name" value="TonB_dep_Rec_b-barrel"/>
    <property type="match status" value="1"/>
</dbReference>
<accession>A0A328AFE3</accession>
<keyword evidence="4" id="KW-0798">TonB box</keyword>
<dbReference type="InterPro" id="IPR012910">
    <property type="entry name" value="Plug_dom"/>
</dbReference>